<dbReference type="PANTHER" id="PTHR11063">
    <property type="entry name" value="GLUTAMATE SEMIALDEHYDE DEHYDROGENASE"/>
    <property type="match status" value="1"/>
</dbReference>
<comment type="function">
    <text evidence="7">Catalyzes the NADPH-dependent reduction of L-glutamate 5-phosphate into L-glutamate 5-semialdehyde and phosphate. The product spontaneously undergoes cyclization to form 1-pyrroline-5-carboxylate.</text>
</comment>
<comment type="catalytic activity">
    <reaction evidence="6 7">
        <text>L-glutamate 5-semialdehyde + phosphate + NADP(+) = L-glutamyl 5-phosphate + NADPH + H(+)</text>
        <dbReference type="Rhea" id="RHEA:19541"/>
        <dbReference type="ChEBI" id="CHEBI:15378"/>
        <dbReference type="ChEBI" id="CHEBI:43474"/>
        <dbReference type="ChEBI" id="CHEBI:57783"/>
        <dbReference type="ChEBI" id="CHEBI:58066"/>
        <dbReference type="ChEBI" id="CHEBI:58274"/>
        <dbReference type="ChEBI" id="CHEBI:58349"/>
        <dbReference type="EC" id="1.2.1.41"/>
    </reaction>
</comment>
<dbReference type="InterPro" id="IPR016162">
    <property type="entry name" value="Ald_DH_N"/>
</dbReference>
<accession>A0A3R5XXD0</accession>
<dbReference type="InterPro" id="IPR012134">
    <property type="entry name" value="Glu-5-SA_DH"/>
</dbReference>
<dbReference type="Gene3D" id="3.40.605.10">
    <property type="entry name" value="Aldehyde Dehydrogenase, Chain A, domain 1"/>
    <property type="match status" value="1"/>
</dbReference>
<evidence type="ECO:0000256" key="5">
    <source>
        <dbReference type="ARBA" id="ARBA00023002"/>
    </source>
</evidence>
<dbReference type="AlphaFoldDB" id="A0A3R5XXD0"/>
<keyword evidence="3 7" id="KW-0641">Proline biosynthesis</keyword>
<dbReference type="GO" id="GO:0004350">
    <property type="term" value="F:glutamate-5-semialdehyde dehydrogenase activity"/>
    <property type="evidence" value="ECO:0007669"/>
    <property type="project" value="UniProtKB-UniRule"/>
</dbReference>
<dbReference type="KEGG" id="gtl:EP073_09140"/>
<comment type="subcellular location">
    <subcellularLocation>
        <location evidence="7">Cytoplasm</location>
    </subcellularLocation>
</comment>
<evidence type="ECO:0000313" key="10">
    <source>
        <dbReference type="Proteomes" id="UP000287502"/>
    </source>
</evidence>
<dbReference type="Pfam" id="PF00171">
    <property type="entry name" value="Aldedh"/>
    <property type="match status" value="2"/>
</dbReference>
<dbReference type="InterPro" id="IPR015590">
    <property type="entry name" value="Aldehyde_DH_dom"/>
</dbReference>
<evidence type="ECO:0000256" key="6">
    <source>
        <dbReference type="ARBA" id="ARBA00049024"/>
    </source>
</evidence>
<dbReference type="EMBL" id="CP035108">
    <property type="protein sequence ID" value="QAR33560.1"/>
    <property type="molecule type" value="Genomic_DNA"/>
</dbReference>
<comment type="pathway">
    <text evidence="1 7">Amino-acid biosynthesis; L-proline biosynthesis; L-glutamate 5-semialdehyde from L-glutamate: step 2/2.</text>
</comment>
<evidence type="ECO:0000256" key="3">
    <source>
        <dbReference type="ARBA" id="ARBA00022650"/>
    </source>
</evidence>
<dbReference type="EC" id="1.2.1.41" evidence="7"/>
<keyword evidence="2 7" id="KW-0028">Amino-acid biosynthesis</keyword>
<reference evidence="9 10" key="1">
    <citation type="submission" date="2019-01" db="EMBL/GenBank/DDBJ databases">
        <title>Geovibrio thiophilus DSM 11263, complete genome.</title>
        <authorList>
            <person name="Spring S."/>
            <person name="Bunk B."/>
            <person name="Sproer C."/>
        </authorList>
    </citation>
    <scope>NUCLEOTIDE SEQUENCE [LARGE SCALE GENOMIC DNA]</scope>
    <source>
        <strain evidence="9 10">DSM 11263</strain>
    </source>
</reference>
<proteinExistence type="inferred from homology"/>
<evidence type="ECO:0000256" key="2">
    <source>
        <dbReference type="ARBA" id="ARBA00022605"/>
    </source>
</evidence>
<dbReference type="Gene3D" id="3.40.309.10">
    <property type="entry name" value="Aldehyde Dehydrogenase, Chain A, domain 2"/>
    <property type="match status" value="1"/>
</dbReference>
<comment type="similarity">
    <text evidence="7">Belongs to the gamma-glutamyl phosphate reductase family.</text>
</comment>
<keyword evidence="4 7" id="KW-0521">NADP</keyword>
<keyword evidence="10" id="KW-1185">Reference proteome</keyword>
<dbReference type="NCBIfam" id="TIGR00407">
    <property type="entry name" value="proA"/>
    <property type="match status" value="1"/>
</dbReference>
<dbReference type="FunFam" id="3.40.309.10:FF:000006">
    <property type="entry name" value="Gamma-glutamyl phosphate reductase"/>
    <property type="match status" value="1"/>
</dbReference>
<keyword evidence="7" id="KW-0963">Cytoplasm</keyword>
<dbReference type="UniPathway" id="UPA00098">
    <property type="reaction ID" value="UER00360"/>
</dbReference>
<keyword evidence="5 7" id="KW-0560">Oxidoreductase</keyword>
<dbReference type="HAMAP" id="MF_00412">
    <property type="entry name" value="ProA"/>
    <property type="match status" value="1"/>
</dbReference>
<evidence type="ECO:0000259" key="8">
    <source>
        <dbReference type="Pfam" id="PF00171"/>
    </source>
</evidence>
<dbReference type="PANTHER" id="PTHR11063:SF8">
    <property type="entry name" value="DELTA-1-PYRROLINE-5-CARBOXYLATE SYNTHASE"/>
    <property type="match status" value="1"/>
</dbReference>
<dbReference type="CDD" id="cd07079">
    <property type="entry name" value="ALDH_F18-19_ProA-GPR"/>
    <property type="match status" value="1"/>
</dbReference>
<organism evidence="9 10">
    <name type="scientific">Geovibrio thiophilus</name>
    <dbReference type="NCBI Taxonomy" id="139438"/>
    <lineage>
        <taxon>Bacteria</taxon>
        <taxon>Pseudomonadati</taxon>
        <taxon>Deferribacterota</taxon>
        <taxon>Deferribacteres</taxon>
        <taxon>Deferribacterales</taxon>
        <taxon>Geovibrionaceae</taxon>
        <taxon>Geovibrio</taxon>
    </lineage>
</organism>
<feature type="domain" description="Aldehyde dehydrogenase" evidence="8">
    <location>
        <begin position="3"/>
        <end position="278"/>
    </location>
</feature>
<protein>
    <recommendedName>
        <fullName evidence="7">Gamma-glutamyl phosphate reductase</fullName>
        <shortName evidence="7">GPR</shortName>
        <ecNumber evidence="7">1.2.1.41</ecNumber>
    </recommendedName>
    <alternativeName>
        <fullName evidence="7">Glutamate-5-semialdehyde dehydrogenase</fullName>
    </alternativeName>
    <alternativeName>
        <fullName evidence="7">Glutamyl-gamma-semialdehyde dehydrogenase</fullName>
        <shortName evidence="7">GSA dehydrogenase</shortName>
    </alternativeName>
</protein>
<name>A0A3R5XXD0_9BACT</name>
<dbReference type="PIRSF" id="PIRSF000151">
    <property type="entry name" value="GPR"/>
    <property type="match status" value="1"/>
</dbReference>
<sequence>MKELFEKARSTSYKLMNLNTRVKNEALAAIARKLDENRELIKSENEKDLKAGLEAGLSSALIDRLRLDDKAIDSMIKAVNEIKEQTDPVGSVVDGYKRPNGLYITKVRVPLGVVGIIYESRPNVTVDAAALCLKSGNVSILRGGKEAIHSNTCLGKIMAEALAEAGLPEGTVNVVPDTDRFRVTEMLQAKGYIDIIIPRGGSELIKFCSENAHVPLVKHDAGICHVYVDKDADIQKALKIVRNAKVQRPGVCNAAETLLVHEDAAGAFLPVFAELTQKDGLELRGCGRTLAFIDVKPAADEDWSTEYLDLILSVKVVSSMEEALAHINRYGSGHSEAIITENYTSARQFMDRADASAVFVNASTRFNDGGEFGLGAEIGISTQKLHCRGPMGAFDLTTTKYQVYGDGHIRE</sequence>
<dbReference type="GO" id="GO:0005737">
    <property type="term" value="C:cytoplasm"/>
    <property type="evidence" value="ECO:0007669"/>
    <property type="project" value="UniProtKB-SubCell"/>
</dbReference>
<dbReference type="RefSeq" id="WP_128466846.1">
    <property type="nucleotide sequence ID" value="NZ_CP035108.1"/>
</dbReference>
<dbReference type="InterPro" id="IPR000965">
    <property type="entry name" value="GPR_dom"/>
</dbReference>
<dbReference type="GO" id="GO:0055129">
    <property type="term" value="P:L-proline biosynthetic process"/>
    <property type="evidence" value="ECO:0007669"/>
    <property type="project" value="UniProtKB-UniRule"/>
</dbReference>
<dbReference type="InterPro" id="IPR016163">
    <property type="entry name" value="Ald_DH_C"/>
</dbReference>
<dbReference type="PROSITE" id="PS01223">
    <property type="entry name" value="PROA"/>
    <property type="match status" value="1"/>
</dbReference>
<dbReference type="NCBIfam" id="NF001221">
    <property type="entry name" value="PRK00197.1"/>
    <property type="match status" value="1"/>
</dbReference>
<dbReference type="SUPFAM" id="SSF53720">
    <property type="entry name" value="ALDH-like"/>
    <property type="match status" value="1"/>
</dbReference>
<dbReference type="GO" id="GO:0050661">
    <property type="term" value="F:NADP binding"/>
    <property type="evidence" value="ECO:0007669"/>
    <property type="project" value="InterPro"/>
</dbReference>
<dbReference type="InterPro" id="IPR020593">
    <property type="entry name" value="G-glutamylP_reductase_CS"/>
</dbReference>
<gene>
    <name evidence="7" type="primary">proA</name>
    <name evidence="9" type="ORF">EP073_09140</name>
</gene>
<evidence type="ECO:0000256" key="4">
    <source>
        <dbReference type="ARBA" id="ARBA00022857"/>
    </source>
</evidence>
<feature type="domain" description="Aldehyde dehydrogenase" evidence="8">
    <location>
        <begin position="311"/>
        <end position="373"/>
    </location>
</feature>
<dbReference type="OrthoDB" id="9809970at2"/>
<evidence type="ECO:0000256" key="1">
    <source>
        <dbReference type="ARBA" id="ARBA00004985"/>
    </source>
</evidence>
<evidence type="ECO:0000256" key="7">
    <source>
        <dbReference type="HAMAP-Rule" id="MF_00412"/>
    </source>
</evidence>
<evidence type="ECO:0000313" key="9">
    <source>
        <dbReference type="EMBL" id="QAR33560.1"/>
    </source>
</evidence>
<dbReference type="Proteomes" id="UP000287502">
    <property type="component" value="Chromosome"/>
</dbReference>
<dbReference type="InterPro" id="IPR016161">
    <property type="entry name" value="Ald_DH/histidinol_DH"/>
</dbReference>